<sequence length="135" mass="15685">MRGPKEIATGRARSLRKQDNDAERKLWRELKDRRLNGYKFVRQFPIGPYYADFVCRDSRLVVKVDGSQHAQSEHDRRRDAYMKKEGYAVIRFWNVDVLNNSNDVPETIVAALDGRLHEEIAASDLIFTGYSRGKP</sequence>
<dbReference type="InterPro" id="IPR011335">
    <property type="entry name" value="Restrct_endonuc-II-like"/>
</dbReference>
<proteinExistence type="predicted"/>
<dbReference type="AlphaFoldDB" id="A0A916SGQ9"/>
<dbReference type="EMBL" id="BMHH01000013">
    <property type="protein sequence ID" value="GGA99743.1"/>
    <property type="molecule type" value="Genomic_DNA"/>
</dbReference>
<keyword evidence="4" id="KW-1185">Reference proteome</keyword>
<dbReference type="SUPFAM" id="SSF52980">
    <property type="entry name" value="Restriction endonuclease-like"/>
    <property type="match status" value="1"/>
</dbReference>
<dbReference type="RefSeq" id="WP_188825010.1">
    <property type="nucleotide sequence ID" value="NZ_BMHH01000013.1"/>
</dbReference>
<feature type="region of interest" description="Disordered" evidence="1">
    <location>
        <begin position="1"/>
        <end position="20"/>
    </location>
</feature>
<dbReference type="InterPro" id="IPR007569">
    <property type="entry name" value="DUF559"/>
</dbReference>
<comment type="caution">
    <text evidence="3">The sequence shown here is derived from an EMBL/GenBank/DDBJ whole genome shotgun (WGS) entry which is preliminary data.</text>
</comment>
<protein>
    <recommendedName>
        <fullName evidence="2">DUF559 domain-containing protein</fullName>
    </recommendedName>
</protein>
<dbReference type="Proteomes" id="UP000646478">
    <property type="component" value="Unassembled WGS sequence"/>
</dbReference>
<dbReference type="Pfam" id="PF04480">
    <property type="entry name" value="DUF559"/>
    <property type="match status" value="1"/>
</dbReference>
<dbReference type="InterPro" id="IPR047216">
    <property type="entry name" value="Endonuclease_DUF559_bact"/>
</dbReference>
<name>A0A916SGQ9_9HYPH</name>
<gene>
    <name evidence="3" type="ORF">GCM10011491_30000</name>
</gene>
<dbReference type="PANTHER" id="PTHR38590:SF1">
    <property type="entry name" value="BLL0828 PROTEIN"/>
    <property type="match status" value="1"/>
</dbReference>
<reference evidence="3" key="1">
    <citation type="journal article" date="2014" name="Int. J. Syst. Evol. Microbiol.">
        <title>Complete genome sequence of Corynebacterium casei LMG S-19264T (=DSM 44701T), isolated from a smear-ripened cheese.</title>
        <authorList>
            <consortium name="US DOE Joint Genome Institute (JGI-PGF)"/>
            <person name="Walter F."/>
            <person name="Albersmeier A."/>
            <person name="Kalinowski J."/>
            <person name="Ruckert C."/>
        </authorList>
    </citation>
    <scope>NUCLEOTIDE SEQUENCE</scope>
    <source>
        <strain evidence="3">CGMCC 1.15082</strain>
    </source>
</reference>
<dbReference type="CDD" id="cd01038">
    <property type="entry name" value="Endonuclease_DUF559"/>
    <property type="match status" value="1"/>
</dbReference>
<evidence type="ECO:0000256" key="1">
    <source>
        <dbReference type="SAM" id="MobiDB-lite"/>
    </source>
</evidence>
<feature type="domain" description="DUF559" evidence="2">
    <location>
        <begin position="9"/>
        <end position="112"/>
    </location>
</feature>
<dbReference type="PANTHER" id="PTHR38590">
    <property type="entry name" value="BLL0828 PROTEIN"/>
    <property type="match status" value="1"/>
</dbReference>
<evidence type="ECO:0000313" key="4">
    <source>
        <dbReference type="Proteomes" id="UP000646478"/>
    </source>
</evidence>
<reference evidence="3" key="2">
    <citation type="submission" date="2020-09" db="EMBL/GenBank/DDBJ databases">
        <authorList>
            <person name="Sun Q."/>
            <person name="Zhou Y."/>
        </authorList>
    </citation>
    <scope>NUCLEOTIDE SEQUENCE</scope>
    <source>
        <strain evidence="3">CGMCC 1.15082</strain>
    </source>
</reference>
<accession>A0A916SGQ9</accession>
<organism evidence="3 4">
    <name type="scientific">Brucella endophytica</name>
    <dbReference type="NCBI Taxonomy" id="1963359"/>
    <lineage>
        <taxon>Bacteria</taxon>
        <taxon>Pseudomonadati</taxon>
        <taxon>Pseudomonadota</taxon>
        <taxon>Alphaproteobacteria</taxon>
        <taxon>Hyphomicrobiales</taxon>
        <taxon>Brucellaceae</taxon>
        <taxon>Brucella/Ochrobactrum group</taxon>
        <taxon>Brucella</taxon>
    </lineage>
</organism>
<dbReference type="Gene3D" id="3.40.960.10">
    <property type="entry name" value="VSR Endonuclease"/>
    <property type="match status" value="1"/>
</dbReference>
<evidence type="ECO:0000259" key="2">
    <source>
        <dbReference type="Pfam" id="PF04480"/>
    </source>
</evidence>
<evidence type="ECO:0000313" key="3">
    <source>
        <dbReference type="EMBL" id="GGA99743.1"/>
    </source>
</evidence>